<evidence type="ECO:0000313" key="4">
    <source>
        <dbReference type="EMBL" id="VDL97703.1"/>
    </source>
</evidence>
<gene>
    <name evidence="4" type="ORF">SSLN_LOCUS11318</name>
</gene>
<keyword evidence="1 2" id="KW-1015">Disulfide bond</keyword>
<name>A0A183T4C0_SCHSO</name>
<dbReference type="PROSITE" id="PS50026">
    <property type="entry name" value="EGF_3"/>
    <property type="match status" value="1"/>
</dbReference>
<dbReference type="InterPro" id="IPR000742">
    <property type="entry name" value="EGF"/>
</dbReference>
<accession>A0A183T4C0</accession>
<keyword evidence="2" id="KW-0245">EGF-like domain</keyword>
<organism evidence="6">
    <name type="scientific">Schistocephalus solidus</name>
    <name type="common">Tapeworm</name>
    <dbReference type="NCBI Taxonomy" id="70667"/>
    <lineage>
        <taxon>Eukaryota</taxon>
        <taxon>Metazoa</taxon>
        <taxon>Spiralia</taxon>
        <taxon>Lophotrochozoa</taxon>
        <taxon>Platyhelminthes</taxon>
        <taxon>Cestoda</taxon>
        <taxon>Eucestoda</taxon>
        <taxon>Diphyllobothriidea</taxon>
        <taxon>Diphyllobothriidae</taxon>
        <taxon>Schistocephalus</taxon>
    </lineage>
</organism>
<proteinExistence type="predicted"/>
<dbReference type="Proteomes" id="UP000275846">
    <property type="component" value="Unassembled WGS sequence"/>
</dbReference>
<reference evidence="6" key="1">
    <citation type="submission" date="2016-06" db="UniProtKB">
        <authorList>
            <consortium name="WormBaseParasite"/>
        </authorList>
    </citation>
    <scope>IDENTIFICATION</scope>
</reference>
<feature type="domain" description="EGF-like" evidence="3">
    <location>
        <begin position="58"/>
        <end position="95"/>
    </location>
</feature>
<reference evidence="4 5" key="2">
    <citation type="submission" date="2018-11" db="EMBL/GenBank/DDBJ databases">
        <authorList>
            <consortium name="Pathogen Informatics"/>
        </authorList>
    </citation>
    <scope>NUCLEOTIDE SEQUENCE [LARGE SCALE GENOMIC DNA]</scope>
    <source>
        <strain evidence="4 5">NST_G2</strain>
    </source>
</reference>
<dbReference type="Gene3D" id="2.10.25.10">
    <property type="entry name" value="Laminin"/>
    <property type="match status" value="1"/>
</dbReference>
<evidence type="ECO:0000313" key="6">
    <source>
        <dbReference type="WBParaSite" id="SSLN_0001174901-mRNA-1"/>
    </source>
</evidence>
<feature type="disulfide bond" evidence="2">
    <location>
        <begin position="85"/>
        <end position="94"/>
    </location>
</feature>
<keyword evidence="5" id="KW-1185">Reference proteome</keyword>
<dbReference type="OrthoDB" id="10014052at2759"/>
<dbReference type="AlphaFoldDB" id="A0A183T4C0"/>
<dbReference type="SUPFAM" id="SSF49899">
    <property type="entry name" value="Concanavalin A-like lectins/glucanases"/>
    <property type="match status" value="1"/>
</dbReference>
<dbReference type="PROSITE" id="PS01186">
    <property type="entry name" value="EGF_2"/>
    <property type="match status" value="1"/>
</dbReference>
<sequence length="352" mass="39250">MVNVSIISIDDDEITMEVEYEVPRASEMIDSAAADLTEVQTESGMEMPSKFSQQAIPDGGDCRNHGCRHSGICRPSRNGRYLCLCRIGYSGPDCQNHERSPKFPELLDGGYLAFHGPQPLRLPTVWPNISGNEAGFNLRMNVKPTRIRSRMLIAYHASPFLPLVFLLGSEQTTIELRLFNVSGNSNFYLAHLLQHPQKLKEIGLTFHEIAFGLHQNGELYLSLNGQTVAEQTVFTSSWMLDATRRTLLEKPNIRHGLEHSVFIGGHPAIAKGQPHQLPIMAQDSFLGCLDEIYLNGRLLDPRREKFVGDAIDGCGVRELFGPICAPVNANKVVILEIIFAFTTYISVKELCK</sequence>
<evidence type="ECO:0000313" key="5">
    <source>
        <dbReference type="Proteomes" id="UP000275846"/>
    </source>
</evidence>
<dbReference type="EMBL" id="UYSU01036436">
    <property type="protein sequence ID" value="VDL97703.1"/>
    <property type="molecule type" value="Genomic_DNA"/>
</dbReference>
<evidence type="ECO:0000256" key="2">
    <source>
        <dbReference type="PROSITE-ProRule" id="PRU00076"/>
    </source>
</evidence>
<dbReference type="SMART" id="SM00181">
    <property type="entry name" value="EGF"/>
    <property type="match status" value="1"/>
</dbReference>
<dbReference type="SUPFAM" id="SSF57196">
    <property type="entry name" value="EGF/Laminin"/>
    <property type="match status" value="1"/>
</dbReference>
<dbReference type="Pfam" id="PF00008">
    <property type="entry name" value="EGF"/>
    <property type="match status" value="1"/>
</dbReference>
<dbReference type="WBParaSite" id="SSLN_0001174901-mRNA-1">
    <property type="protein sequence ID" value="SSLN_0001174901-mRNA-1"/>
    <property type="gene ID" value="SSLN_0001174901"/>
</dbReference>
<protein>
    <submittedName>
        <fullName evidence="6">EGF-like domain-containing protein</fullName>
    </submittedName>
</protein>
<comment type="caution">
    <text evidence="2">Lacks conserved residue(s) required for the propagation of feature annotation.</text>
</comment>
<dbReference type="STRING" id="70667.A0A183T4C0"/>
<evidence type="ECO:0000259" key="3">
    <source>
        <dbReference type="PROSITE" id="PS50026"/>
    </source>
</evidence>
<dbReference type="InterPro" id="IPR013320">
    <property type="entry name" value="ConA-like_dom_sf"/>
</dbReference>
<evidence type="ECO:0000256" key="1">
    <source>
        <dbReference type="ARBA" id="ARBA00023157"/>
    </source>
</evidence>
<dbReference type="PROSITE" id="PS00022">
    <property type="entry name" value="EGF_1"/>
    <property type="match status" value="1"/>
</dbReference>
<dbReference type="Gene3D" id="2.60.120.200">
    <property type="match status" value="1"/>
</dbReference>
<dbReference type="CDD" id="cd00053">
    <property type="entry name" value="EGF"/>
    <property type="match status" value="1"/>
</dbReference>